<evidence type="ECO:0000313" key="3">
    <source>
        <dbReference type="Proteomes" id="UP000823890"/>
    </source>
</evidence>
<keyword evidence="1" id="KW-0812">Transmembrane</keyword>
<feature type="transmembrane region" description="Helical" evidence="1">
    <location>
        <begin position="223"/>
        <end position="242"/>
    </location>
</feature>
<reference evidence="2" key="1">
    <citation type="journal article" date="2021" name="PeerJ">
        <title>Extensive microbial diversity within the chicken gut microbiome revealed by metagenomics and culture.</title>
        <authorList>
            <person name="Gilroy R."/>
            <person name="Ravi A."/>
            <person name="Getino M."/>
            <person name="Pursley I."/>
            <person name="Horton D.L."/>
            <person name="Alikhan N.F."/>
            <person name="Baker D."/>
            <person name="Gharbi K."/>
            <person name="Hall N."/>
            <person name="Watson M."/>
            <person name="Adriaenssens E.M."/>
            <person name="Foster-Nyarko E."/>
            <person name="Jarju S."/>
            <person name="Secka A."/>
            <person name="Antonio M."/>
            <person name="Oren A."/>
            <person name="Chaudhuri R.R."/>
            <person name="La Ragione R."/>
            <person name="Hildebrand F."/>
            <person name="Pallen M.J."/>
        </authorList>
    </citation>
    <scope>NUCLEOTIDE SEQUENCE</scope>
    <source>
        <strain evidence="2">ChiW19-954</strain>
    </source>
</reference>
<evidence type="ECO:0000313" key="2">
    <source>
        <dbReference type="EMBL" id="HJC33468.1"/>
    </source>
</evidence>
<dbReference type="PANTHER" id="PTHR32502:SF26">
    <property type="entry name" value="PHOSPHOTRANSFERASE SYSTEM SUGAR-SPECIFIC EIID COMPONENT"/>
    <property type="match status" value="1"/>
</dbReference>
<dbReference type="GO" id="GO:0009401">
    <property type="term" value="P:phosphoenolpyruvate-dependent sugar phosphotransferase system"/>
    <property type="evidence" value="ECO:0007669"/>
    <property type="project" value="InterPro"/>
</dbReference>
<gene>
    <name evidence="2" type="ORF">H9758_02615</name>
</gene>
<dbReference type="PROSITE" id="PS51108">
    <property type="entry name" value="PTS_EIID"/>
    <property type="match status" value="1"/>
</dbReference>
<reference evidence="2" key="2">
    <citation type="submission" date="2021-04" db="EMBL/GenBank/DDBJ databases">
        <authorList>
            <person name="Gilroy R."/>
        </authorList>
    </citation>
    <scope>NUCLEOTIDE SEQUENCE</scope>
    <source>
        <strain evidence="2">ChiW19-954</strain>
    </source>
</reference>
<keyword evidence="1" id="KW-0472">Membrane</keyword>
<comment type="caution">
    <text evidence="2">The sequence shown here is derived from an EMBL/GenBank/DDBJ whole genome shotgun (WGS) entry which is preliminary data.</text>
</comment>
<sequence length="272" mass="29638">MENMKTNTNETKLTKKDINSVSRRWIMGSQITWNYEKQMAVGYLWAMLPIIRKLYKDPEQQKEMLKTHIQFFNTTPHMGGFICGIDAATEEHEGFKAKETVRGLKTGLMGPFAGVGDTLFGVLFPTIFGSIAAYMGQEGSMVGAVIWLLVNIAILILRTFTTGIGYREGSKIITSAKDKLDALTAAATLLGITVVGALVATVVKANVTATFTSGEISVNGQDILNQIMPCLIPAAFVGFIYWLLGRKKMSSTKAIILVMVLAILLHVVGILG</sequence>
<feature type="transmembrane region" description="Helical" evidence="1">
    <location>
        <begin position="141"/>
        <end position="161"/>
    </location>
</feature>
<name>A0A9D2NMQ4_9FIRM</name>
<proteinExistence type="predicted"/>
<evidence type="ECO:0000256" key="1">
    <source>
        <dbReference type="SAM" id="Phobius"/>
    </source>
</evidence>
<dbReference type="PANTHER" id="PTHR32502">
    <property type="entry name" value="N-ACETYLGALACTOSAMINE PERMEASE II COMPONENT-RELATED"/>
    <property type="match status" value="1"/>
</dbReference>
<dbReference type="Proteomes" id="UP000823890">
    <property type="component" value="Unassembled WGS sequence"/>
</dbReference>
<dbReference type="InterPro" id="IPR050303">
    <property type="entry name" value="GatZ_KbaZ_carbometab"/>
</dbReference>
<dbReference type="InterPro" id="IPR004704">
    <property type="entry name" value="PTS_IID_man"/>
</dbReference>
<dbReference type="GO" id="GO:0005886">
    <property type="term" value="C:plasma membrane"/>
    <property type="evidence" value="ECO:0007669"/>
    <property type="project" value="TreeGrafter"/>
</dbReference>
<feature type="transmembrane region" description="Helical" evidence="1">
    <location>
        <begin position="182"/>
        <end position="203"/>
    </location>
</feature>
<feature type="transmembrane region" description="Helical" evidence="1">
    <location>
        <begin position="254"/>
        <end position="271"/>
    </location>
</feature>
<dbReference type="EMBL" id="DWWO01000027">
    <property type="protein sequence ID" value="HJC33468.1"/>
    <property type="molecule type" value="Genomic_DNA"/>
</dbReference>
<protein>
    <submittedName>
        <fullName evidence="2">PTS system mannose/fructose/sorbose family transporter subunit IID</fullName>
    </submittedName>
</protein>
<keyword evidence="1" id="KW-1133">Transmembrane helix</keyword>
<accession>A0A9D2NMQ4</accession>
<dbReference type="AlphaFoldDB" id="A0A9D2NMQ4"/>
<dbReference type="Pfam" id="PF03613">
    <property type="entry name" value="EIID-AGA"/>
    <property type="match status" value="1"/>
</dbReference>
<organism evidence="2 3">
    <name type="scientific">Candidatus Mediterraneibacter faecipullorum</name>
    <dbReference type="NCBI Taxonomy" id="2838670"/>
    <lineage>
        <taxon>Bacteria</taxon>
        <taxon>Bacillati</taxon>
        <taxon>Bacillota</taxon>
        <taxon>Clostridia</taxon>
        <taxon>Lachnospirales</taxon>
        <taxon>Lachnospiraceae</taxon>
        <taxon>Mediterraneibacter</taxon>
    </lineage>
</organism>
<feature type="transmembrane region" description="Helical" evidence="1">
    <location>
        <begin position="112"/>
        <end position="135"/>
    </location>
</feature>